<organism evidence="3 4">
    <name type="scientific">Tindallia californiensis</name>
    <dbReference type="NCBI Taxonomy" id="159292"/>
    <lineage>
        <taxon>Bacteria</taxon>
        <taxon>Bacillati</taxon>
        <taxon>Bacillota</taxon>
        <taxon>Clostridia</taxon>
        <taxon>Peptostreptococcales</taxon>
        <taxon>Tindalliaceae</taxon>
        <taxon>Tindallia</taxon>
    </lineage>
</organism>
<evidence type="ECO:0000256" key="1">
    <source>
        <dbReference type="SAM" id="SignalP"/>
    </source>
</evidence>
<protein>
    <submittedName>
        <fullName evidence="3">Copper amine oxidase N-terminal domain-containing protein</fullName>
    </submittedName>
</protein>
<keyword evidence="1" id="KW-0732">Signal</keyword>
<dbReference type="Pfam" id="PF07833">
    <property type="entry name" value="Cu_amine_oxidN1"/>
    <property type="match status" value="1"/>
</dbReference>
<keyword evidence="4" id="KW-1185">Reference proteome</keyword>
<evidence type="ECO:0000259" key="2">
    <source>
        <dbReference type="Pfam" id="PF07833"/>
    </source>
</evidence>
<name>A0A1H3PEM1_9FIRM</name>
<feature type="domain" description="Copper amine oxidase-like N-terminal" evidence="2">
    <location>
        <begin position="711"/>
        <end position="817"/>
    </location>
</feature>
<reference evidence="3 4" key="1">
    <citation type="submission" date="2016-10" db="EMBL/GenBank/DDBJ databases">
        <authorList>
            <person name="de Groot N.N."/>
        </authorList>
    </citation>
    <scope>NUCLEOTIDE SEQUENCE [LARGE SCALE GENOMIC DNA]</scope>
    <source>
        <strain evidence="3 4">APO</strain>
    </source>
</reference>
<accession>A0A1H3PEM1</accession>
<dbReference type="SUPFAM" id="SSF55383">
    <property type="entry name" value="Copper amine oxidase, domain N"/>
    <property type="match status" value="2"/>
</dbReference>
<evidence type="ECO:0000313" key="4">
    <source>
        <dbReference type="Proteomes" id="UP000199230"/>
    </source>
</evidence>
<dbReference type="InterPro" id="IPR036582">
    <property type="entry name" value="Mao_N_sf"/>
</dbReference>
<dbReference type="Gene3D" id="3.30.457.10">
    <property type="entry name" value="Copper amine oxidase-like, N-terminal domain"/>
    <property type="match status" value="2"/>
</dbReference>
<proteinExistence type="predicted"/>
<dbReference type="InterPro" id="IPR012854">
    <property type="entry name" value="Cu_amine_oxidase-like_N"/>
</dbReference>
<dbReference type="STRING" id="159292.SAMN05192546_106168"/>
<dbReference type="EMBL" id="FNPV01000006">
    <property type="protein sequence ID" value="SDY99498.1"/>
    <property type="molecule type" value="Genomic_DNA"/>
</dbReference>
<dbReference type="Proteomes" id="UP000199230">
    <property type="component" value="Unassembled WGS sequence"/>
</dbReference>
<dbReference type="AlphaFoldDB" id="A0A1H3PEM1"/>
<dbReference type="OrthoDB" id="2023214at2"/>
<gene>
    <name evidence="3" type="ORF">SAMN05192546_106168</name>
</gene>
<feature type="chain" id="PRO_5039280393" evidence="1">
    <location>
        <begin position="26"/>
        <end position="822"/>
    </location>
</feature>
<evidence type="ECO:0000313" key="3">
    <source>
        <dbReference type="EMBL" id="SDY99498.1"/>
    </source>
</evidence>
<sequence>MRKRIALILAVAMLFSVIMPMSVSAASSNSVSYVPTVDDEHVFDSSDAPELRIEEDSTGDFSDGDSSAVMMETQVFRLNLTNADFVNIADIAADTRVQGAVGNPGVPGTDGTVRVSRRTDTSVTVTVSGFTRANAGDDLRIDIPLYTEMDSEGEARVTIDQQNSNLTGGTYTFAIVADGETTAFVDDVEDISRGRYQRAGDIIIDEVTTGSLSSGDSHRARLRLPNNFEWENILIHQSGDDYINESGTVVSLPTTGVPASTIEANERTLGRSTIVRFEGWTNVGTTAAEAIQINAADTETDGRDLSIDFTVNSAPASRGSIIIGSRINVTRDANYGEVSVNLTGRGDISNQSGLVIAEYMDFGAAFEAEEDGEKEFFVGRLFDNNDEEYEVEFTIEETVDNSFISGRDIDFIFPDWIHVIDVEASDDAEDGTISLDKDGENEFSYTIEDDEDELTFNVRFTANGNAPFDGTEDIMIKISGGGIEEMEQVLAVAKKPVTVEVGEQVEMLSIGTMKQDAPEILISETEAGALMEDGMLRLHLRETYGGSIRIDGFDVEVVEGDIELKDDDTYGGGVGMEVEIDVESTEASTLRFYNIKMDVDRSAPMGEYQIDVRGTAVIENITDDGDLIGRADDYQFFGGGVQDEWRSNTNLAGTNYNTVNDHVAEILKEADFSSRVFRADYVSVGTPINLQEDVTREEVSMTVGQTTYMVGSEQMTMDVAPFVQDNRLMVPVAHVSRALGVSRNAVVWDGDARTVTIYADKVMQMEIGSRTMLVNGVPSDMGAAATIVSERTFVPVSRFARALGIDYTWDAAAQTVTFHEEK</sequence>
<feature type="signal peptide" evidence="1">
    <location>
        <begin position="1"/>
        <end position="25"/>
    </location>
</feature>